<proteinExistence type="predicted"/>
<comment type="caution">
    <text evidence="2">The sequence shown here is derived from an EMBL/GenBank/DDBJ whole genome shotgun (WGS) entry which is preliminary data.</text>
</comment>
<accession>A0ABQ6NBU6</accession>
<organism evidence="2 3">
    <name type="scientific">Tetraparma gracilis</name>
    <dbReference type="NCBI Taxonomy" id="2962635"/>
    <lineage>
        <taxon>Eukaryota</taxon>
        <taxon>Sar</taxon>
        <taxon>Stramenopiles</taxon>
        <taxon>Ochrophyta</taxon>
        <taxon>Bolidophyceae</taxon>
        <taxon>Parmales</taxon>
        <taxon>Triparmaceae</taxon>
        <taxon>Tetraparma</taxon>
    </lineage>
</organism>
<dbReference type="EMBL" id="BRYB01006742">
    <property type="protein sequence ID" value="GMI56110.1"/>
    <property type="molecule type" value="Genomic_DNA"/>
</dbReference>
<sequence length="273" mass="30085">MPRPLLPPLTPDMAGASLLINKELGCWDLPKIELYVEQADPHWAPLLKKLVWYCGLHRGGDWNTTGGMIGGRLVQQSHSLPTSMEGAHCQANVNKVFIDDHIHFHLLLVDLFPCLKTASAVQALAGKLGKQLSDALLLHSPELCAQVLAQVESARALQAELSRELNVGSTGFATKTTRRRGPGRQPSKVKSSTPSRTLAKTREYKATFNKSAKGITYNTLVAANREAARLQKNRGPVPKRAHRLPPAGVPDDSWQIVLKTTGVRNLYMRKKRK</sequence>
<name>A0ABQ6NBU6_9STRA</name>
<evidence type="ECO:0000256" key="1">
    <source>
        <dbReference type="SAM" id="MobiDB-lite"/>
    </source>
</evidence>
<evidence type="ECO:0000313" key="2">
    <source>
        <dbReference type="EMBL" id="GMI56110.1"/>
    </source>
</evidence>
<gene>
    <name evidence="2" type="ORF">TeGR_g13455</name>
</gene>
<feature type="region of interest" description="Disordered" evidence="1">
    <location>
        <begin position="170"/>
        <end position="196"/>
    </location>
</feature>
<keyword evidence="3" id="KW-1185">Reference proteome</keyword>
<dbReference type="Proteomes" id="UP001165060">
    <property type="component" value="Unassembled WGS sequence"/>
</dbReference>
<reference evidence="2 3" key="1">
    <citation type="journal article" date="2023" name="Commun. Biol.">
        <title>Genome analysis of Parmales, the sister group of diatoms, reveals the evolutionary specialization of diatoms from phago-mixotrophs to photoautotrophs.</title>
        <authorList>
            <person name="Ban H."/>
            <person name="Sato S."/>
            <person name="Yoshikawa S."/>
            <person name="Yamada K."/>
            <person name="Nakamura Y."/>
            <person name="Ichinomiya M."/>
            <person name="Sato N."/>
            <person name="Blanc-Mathieu R."/>
            <person name="Endo H."/>
            <person name="Kuwata A."/>
            <person name="Ogata H."/>
        </authorList>
    </citation>
    <scope>NUCLEOTIDE SEQUENCE [LARGE SCALE GENOMIC DNA]</scope>
</reference>
<evidence type="ECO:0000313" key="3">
    <source>
        <dbReference type="Proteomes" id="UP001165060"/>
    </source>
</evidence>
<protein>
    <submittedName>
        <fullName evidence="2">Uncharacterized protein</fullName>
    </submittedName>
</protein>